<dbReference type="EMBL" id="BNJQ01000006">
    <property type="protein sequence ID" value="GHP03653.1"/>
    <property type="molecule type" value="Genomic_DNA"/>
</dbReference>
<keyword evidence="2" id="KW-1133">Transmembrane helix</keyword>
<evidence type="ECO:0000313" key="6">
    <source>
        <dbReference type="Proteomes" id="UP000660262"/>
    </source>
</evidence>
<evidence type="ECO:0000256" key="1">
    <source>
        <dbReference type="SAM" id="MobiDB-lite"/>
    </source>
</evidence>
<evidence type="ECO:0000256" key="2">
    <source>
        <dbReference type="SAM" id="Phobius"/>
    </source>
</evidence>
<evidence type="ECO:0000313" key="5">
    <source>
        <dbReference type="EMBL" id="GHP03653.1"/>
    </source>
</evidence>
<reference evidence="5" key="1">
    <citation type="submission" date="2020-10" db="EMBL/GenBank/DDBJ databases">
        <title>Unveiling of a novel bifunctional photoreceptor, Dualchrome1, isolated from a cosmopolitan green alga.</title>
        <authorList>
            <person name="Suzuki S."/>
            <person name="Kawachi M."/>
        </authorList>
    </citation>
    <scope>NUCLEOTIDE SEQUENCE</scope>
    <source>
        <strain evidence="5">NIES 2893</strain>
    </source>
</reference>
<keyword evidence="2" id="KW-0812">Transmembrane</keyword>
<feature type="domain" description="Phytase-like" evidence="4">
    <location>
        <begin position="85"/>
        <end position="386"/>
    </location>
</feature>
<sequence>MATPVKALTIFTIGTCLTLNSCALAAGTDVLEEYLGKNAQLLGDLNVTKIHRAPDDVRPEDHHVALGETYVRINAALQISSTRRGFGGWSSILTNKQGTALLAVSDVGVWLEADLTFNTTTDIVSNLASVKMSPMRNITADGSEEGIAGNKEWGDAETLTSETGGSLGDDDGGAVLVSFERRHRIWKYTKDVDGPVPHPVHPGVSAIFSQCKLNGGVEAAEVLRDGRLFAVCEHPEPGSPHEDHVPGWIFTNWEGSKGDFGVLPIWLPLDGSFFGMTDLARLPPHGEHEEHDHLLLLSRAHVEVCDDCVMHGSAMRLSRVHVPRIGMGGGVLKVELLTELWASDGYPIDNMEGLTVIPGRPKPPGVDESVLEEPYATAFVISDDNFNPAQRTLLLQITLTSALEAPAYVSEMGRKTTLAPSSIRTAPPSDGVVESSDSPKGQGRRQSRTAVFVLVGGGVLGIMVATALLAADYVKEKFRRRELYVRLDEVDE</sequence>
<keyword evidence="3" id="KW-0732">Signal</keyword>
<feature type="chain" id="PRO_5033004074" description="Phytase-like domain-containing protein" evidence="3">
    <location>
        <begin position="26"/>
        <end position="492"/>
    </location>
</feature>
<gene>
    <name evidence="5" type="ORF">PPROV_000240800</name>
</gene>
<feature type="region of interest" description="Disordered" evidence="1">
    <location>
        <begin position="418"/>
        <end position="444"/>
    </location>
</feature>
<dbReference type="Pfam" id="PF13449">
    <property type="entry name" value="Phytase-like"/>
    <property type="match status" value="1"/>
</dbReference>
<comment type="caution">
    <text evidence="5">The sequence shown here is derived from an EMBL/GenBank/DDBJ whole genome shotgun (WGS) entry which is preliminary data.</text>
</comment>
<evidence type="ECO:0000256" key="3">
    <source>
        <dbReference type="SAM" id="SignalP"/>
    </source>
</evidence>
<dbReference type="OrthoDB" id="441843at2759"/>
<dbReference type="Proteomes" id="UP000660262">
    <property type="component" value="Unassembled WGS sequence"/>
</dbReference>
<dbReference type="InterPro" id="IPR027372">
    <property type="entry name" value="Phytase-like_dom"/>
</dbReference>
<organism evidence="5 6">
    <name type="scientific">Pycnococcus provasolii</name>
    <dbReference type="NCBI Taxonomy" id="41880"/>
    <lineage>
        <taxon>Eukaryota</taxon>
        <taxon>Viridiplantae</taxon>
        <taxon>Chlorophyta</taxon>
        <taxon>Pseudoscourfieldiophyceae</taxon>
        <taxon>Pseudoscourfieldiales</taxon>
        <taxon>Pycnococcaceae</taxon>
        <taxon>Pycnococcus</taxon>
    </lineage>
</organism>
<proteinExistence type="predicted"/>
<protein>
    <recommendedName>
        <fullName evidence="4">Phytase-like domain-containing protein</fullName>
    </recommendedName>
</protein>
<keyword evidence="6" id="KW-1185">Reference proteome</keyword>
<keyword evidence="2" id="KW-0472">Membrane</keyword>
<feature type="signal peptide" evidence="3">
    <location>
        <begin position="1"/>
        <end position="25"/>
    </location>
</feature>
<feature type="transmembrane region" description="Helical" evidence="2">
    <location>
        <begin position="450"/>
        <end position="471"/>
    </location>
</feature>
<dbReference type="AlphaFoldDB" id="A0A830HB01"/>
<accession>A0A830HB01</accession>
<name>A0A830HB01_9CHLO</name>
<evidence type="ECO:0000259" key="4">
    <source>
        <dbReference type="Pfam" id="PF13449"/>
    </source>
</evidence>